<comment type="subcellular location">
    <subcellularLocation>
        <location evidence="4">Cytoplasm</location>
    </subcellularLocation>
    <subcellularLocation>
        <location evidence="4">Nucleus</location>
    </subcellularLocation>
</comment>
<dbReference type="InterPro" id="IPR011171">
    <property type="entry name" value="GMF"/>
</dbReference>
<dbReference type="GO" id="GO:0071846">
    <property type="term" value="P:actin filament debranching"/>
    <property type="evidence" value="ECO:0000318"/>
    <property type="project" value="GO_Central"/>
</dbReference>
<dbReference type="GO" id="GO:0030864">
    <property type="term" value="C:cortical actin cytoskeleton"/>
    <property type="evidence" value="ECO:0000318"/>
    <property type="project" value="GO_Central"/>
</dbReference>
<dbReference type="AlphaFoldDB" id="A0A0D1CYF6"/>
<dbReference type="InterPro" id="IPR029006">
    <property type="entry name" value="ADF-H/Gelsolin-like_dom_sf"/>
</dbReference>
<keyword evidence="7" id="KW-1185">Reference proteome</keyword>
<reference evidence="6 7" key="1">
    <citation type="journal article" date="2006" name="Nature">
        <title>Insights from the genome of the biotrophic fungal plant pathogen Ustilago maydis.</title>
        <authorList>
            <person name="Kamper J."/>
            <person name="Kahmann R."/>
            <person name="Bolker M."/>
            <person name="Ma L.J."/>
            <person name="Brefort T."/>
            <person name="Saville B.J."/>
            <person name="Banuett F."/>
            <person name="Kronstad J.W."/>
            <person name="Gold S.E."/>
            <person name="Muller O."/>
            <person name="Perlin M.H."/>
            <person name="Wosten H.A."/>
            <person name="de Vries R."/>
            <person name="Ruiz-Herrera J."/>
            <person name="Reynaga-Pena C.G."/>
            <person name="Snetselaar K."/>
            <person name="McCann M."/>
            <person name="Perez-Martin J."/>
            <person name="Feldbrugge M."/>
            <person name="Basse C.W."/>
            <person name="Steinberg G."/>
            <person name="Ibeas J.I."/>
            <person name="Holloman W."/>
            <person name="Guzman P."/>
            <person name="Farman M."/>
            <person name="Stajich J.E."/>
            <person name="Sentandreu R."/>
            <person name="Gonzalez-Prieto J.M."/>
            <person name="Kennell J.C."/>
            <person name="Molina L."/>
            <person name="Schirawski J."/>
            <person name="Mendoza-Mendoza A."/>
            <person name="Greilinger D."/>
            <person name="Munch K."/>
            <person name="Rossel N."/>
            <person name="Scherer M."/>
            <person name="Vranes M."/>
            <person name="Ladendorf O."/>
            <person name="Vincon V."/>
            <person name="Fuchs U."/>
            <person name="Sandrock B."/>
            <person name="Meng S."/>
            <person name="Ho E.C."/>
            <person name="Cahill M.J."/>
            <person name="Boyce K.J."/>
            <person name="Klose J."/>
            <person name="Klosterman S.J."/>
            <person name="Deelstra H.J."/>
            <person name="Ortiz-Castellanos L."/>
            <person name="Li W."/>
            <person name="Sanchez-Alonso P."/>
            <person name="Schreier P.H."/>
            <person name="Hauser-Hahn I."/>
            <person name="Vaupel M."/>
            <person name="Koopmann E."/>
            <person name="Friedrich G."/>
            <person name="Voss H."/>
            <person name="Schluter T."/>
            <person name="Margolis J."/>
            <person name="Platt D."/>
            <person name="Swimmer C."/>
            <person name="Gnirke A."/>
            <person name="Chen F."/>
            <person name="Vysotskaia V."/>
            <person name="Mannhaupt G."/>
            <person name="Guldener U."/>
            <person name="Munsterkotter M."/>
            <person name="Haase D."/>
            <person name="Oesterheld M."/>
            <person name="Mewes H.W."/>
            <person name="Mauceli E.W."/>
            <person name="DeCaprio D."/>
            <person name="Wade C.M."/>
            <person name="Butler J."/>
            <person name="Young S."/>
            <person name="Jaffe D.B."/>
            <person name="Calvo S."/>
            <person name="Nusbaum C."/>
            <person name="Galagan J."/>
            <person name="Birren B.W."/>
        </authorList>
    </citation>
    <scope>NUCLEOTIDE SEQUENCE [LARGE SCALE GENOMIC DNA]</scope>
    <source>
        <strain evidence="7">DSM 14603 / FGSC 9021 / UM521</strain>
    </source>
</reference>
<evidence type="ECO:0000313" key="6">
    <source>
        <dbReference type="EMBL" id="KIS71368.1"/>
    </source>
</evidence>
<dbReference type="PROSITE" id="PS51263">
    <property type="entry name" value="ADF_H"/>
    <property type="match status" value="1"/>
</dbReference>
<comment type="similarity">
    <text evidence="1 4">Belongs to the actin-binding proteins ADF family. GMF subfamily.</text>
</comment>
<dbReference type="SMART" id="SM00102">
    <property type="entry name" value="ADF"/>
    <property type="match status" value="1"/>
</dbReference>
<dbReference type="GO" id="GO:0034316">
    <property type="term" value="P:negative regulation of Arp2/3 complex-mediated actin nucleation"/>
    <property type="evidence" value="ECO:0000318"/>
    <property type="project" value="GO_Central"/>
</dbReference>
<dbReference type="VEuPathDB" id="FungiDB:UMAG_10225"/>
<dbReference type="Gene3D" id="3.40.20.10">
    <property type="entry name" value="Severin"/>
    <property type="match status" value="1"/>
</dbReference>
<dbReference type="InterPro" id="IPR002108">
    <property type="entry name" value="ADF-H"/>
</dbReference>
<dbReference type="KEGG" id="uma:UMAG_10225"/>
<dbReference type="GO" id="GO:0030479">
    <property type="term" value="C:actin cortical patch"/>
    <property type="evidence" value="ECO:0000318"/>
    <property type="project" value="GO_Central"/>
</dbReference>
<dbReference type="GO" id="GO:0071933">
    <property type="term" value="F:Arp2/3 complex binding"/>
    <property type="evidence" value="ECO:0000318"/>
    <property type="project" value="GO_Central"/>
</dbReference>
<dbReference type="Proteomes" id="UP000000561">
    <property type="component" value="Chromosome 2"/>
</dbReference>
<feature type="domain" description="ADF-H" evidence="5">
    <location>
        <begin position="5"/>
        <end position="141"/>
    </location>
</feature>
<evidence type="ECO:0000256" key="4">
    <source>
        <dbReference type="PIRNR" id="PIRNR001788"/>
    </source>
</evidence>
<dbReference type="FunCoup" id="A0A0D1CYF6">
    <property type="interactions" value="90"/>
</dbReference>
<dbReference type="Pfam" id="PF00241">
    <property type="entry name" value="Cofilin_ADF"/>
    <property type="match status" value="1"/>
</dbReference>
<proteinExistence type="inferred from homology"/>
<dbReference type="STRING" id="237631.A0A0D1CYF6"/>
<evidence type="ECO:0000256" key="2">
    <source>
        <dbReference type="ARBA" id="ARBA00022490"/>
    </source>
</evidence>
<dbReference type="CDD" id="cd11283">
    <property type="entry name" value="ADF_GMF-beta_like"/>
    <property type="match status" value="1"/>
</dbReference>
<protein>
    <recommendedName>
        <fullName evidence="5">ADF-H domain-containing protein</fullName>
    </recommendedName>
</protein>
<keyword evidence="3 4" id="KW-0539">Nucleus</keyword>
<dbReference type="EMBL" id="CM003141">
    <property type="protein sequence ID" value="KIS71368.1"/>
    <property type="molecule type" value="Genomic_DNA"/>
</dbReference>
<evidence type="ECO:0000256" key="1">
    <source>
        <dbReference type="ARBA" id="ARBA00010055"/>
    </source>
</evidence>
<evidence type="ECO:0000313" key="7">
    <source>
        <dbReference type="Proteomes" id="UP000000561"/>
    </source>
</evidence>
<dbReference type="GeneID" id="23566283"/>
<dbReference type="FunFam" id="3.40.20.10:FF:000026">
    <property type="entry name" value="Glia maturation factor"/>
    <property type="match status" value="1"/>
</dbReference>
<dbReference type="RefSeq" id="XP_011387311.1">
    <property type="nucleotide sequence ID" value="XM_011389009.1"/>
</dbReference>
<dbReference type="SUPFAM" id="SSF55753">
    <property type="entry name" value="Actin depolymerizing proteins"/>
    <property type="match status" value="1"/>
</dbReference>
<dbReference type="InParanoid" id="A0A0D1CYF6"/>
<evidence type="ECO:0000256" key="3">
    <source>
        <dbReference type="ARBA" id="ARBA00023242"/>
    </source>
</evidence>
<accession>A0A0D1CYF6</accession>
<sequence length="142" mass="15829">MASNSSTIDIPSSVVVRIQKFRLTPSKAAITALVFKIDRKTLTLEIEEELTTGLTCVEDLIQELPENSPRFLIVNYKLNHRDGRVSYPLFLLYWAPQTSPLDLSTLYASALSNFSVKSDVAKVIDVRDAEISTSQLNQRLGA</sequence>
<dbReference type="PANTHER" id="PTHR11249:SF2">
    <property type="entry name" value="GLIA MATURATION FACTOR"/>
    <property type="match status" value="1"/>
</dbReference>
<evidence type="ECO:0000259" key="5">
    <source>
        <dbReference type="PROSITE" id="PS51263"/>
    </source>
</evidence>
<dbReference type="GO" id="GO:0005634">
    <property type="term" value="C:nucleus"/>
    <property type="evidence" value="ECO:0007669"/>
    <property type="project" value="UniProtKB-SubCell"/>
</dbReference>
<dbReference type="OrthoDB" id="3919494at2759"/>
<name>A0A0D1CYF6_MYCMD</name>
<dbReference type="PIRSF" id="PIRSF001788">
    <property type="entry name" value="GMF-beta"/>
    <property type="match status" value="1"/>
</dbReference>
<dbReference type="GO" id="GO:0003779">
    <property type="term" value="F:actin binding"/>
    <property type="evidence" value="ECO:0007669"/>
    <property type="project" value="InterPro"/>
</dbReference>
<dbReference type="PANTHER" id="PTHR11249">
    <property type="entry name" value="GLIAL FACTOR NATURATION FACTOR"/>
    <property type="match status" value="1"/>
</dbReference>
<gene>
    <name evidence="6" type="ORF">UMAG_10225</name>
</gene>
<keyword evidence="2 4" id="KW-0963">Cytoplasm</keyword>
<organism evidence="6 7">
    <name type="scientific">Mycosarcoma maydis</name>
    <name type="common">Corn smut fungus</name>
    <name type="synonym">Ustilago maydis</name>
    <dbReference type="NCBI Taxonomy" id="5270"/>
    <lineage>
        <taxon>Eukaryota</taxon>
        <taxon>Fungi</taxon>
        <taxon>Dikarya</taxon>
        <taxon>Basidiomycota</taxon>
        <taxon>Ustilaginomycotina</taxon>
        <taxon>Ustilaginomycetes</taxon>
        <taxon>Ustilaginales</taxon>
        <taxon>Ustilaginaceae</taxon>
        <taxon>Mycosarcoma</taxon>
    </lineage>
</organism>